<evidence type="ECO:0000313" key="2">
    <source>
        <dbReference type="EMBL" id="MDP1421597.1"/>
    </source>
</evidence>
<accession>A0AA90PDD0</accession>
<name>A0AA90PDD0_9BACI</name>
<comment type="caution">
    <text evidence="2">The sequence shown here is derived from an EMBL/GenBank/DDBJ whole genome shotgun (WGS) entry which is preliminary data.</text>
</comment>
<sequence>MTKKLIGYHNLKQQQKKTGLYNKNSCLSPSPPRGCPNIYPVRENPNPINILKVKTFQYTAISDGIKRIYTNQDRVLKYGSSGILNPNSVSYINLFINGILQPNINYIVEQGKLTFSNDLPLSGSPIILQFVIIYG</sequence>
<gene>
    <name evidence="2" type="ORF">Q8G35_25345</name>
</gene>
<dbReference type="RefSeq" id="WP_305162604.1">
    <property type="nucleotide sequence ID" value="NZ_JAUUTP010000045.1"/>
</dbReference>
<evidence type="ECO:0000313" key="3">
    <source>
        <dbReference type="Proteomes" id="UP001178277"/>
    </source>
</evidence>
<dbReference type="Proteomes" id="UP001178277">
    <property type="component" value="Unassembled WGS sequence"/>
</dbReference>
<dbReference type="AlphaFoldDB" id="A0AA90PDD0"/>
<dbReference type="InterPro" id="IPR025237">
    <property type="entry name" value="DUF4183"/>
</dbReference>
<reference evidence="2" key="1">
    <citation type="submission" date="2023-07" db="EMBL/GenBank/DDBJ databases">
        <title>Murine gut Bacillus species.</title>
        <authorList>
            <person name="Gutman E."/>
            <person name="Hashuel R."/>
            <person name="Litvak Y."/>
        </authorList>
    </citation>
    <scope>NUCLEOTIDE SEQUENCE</scope>
    <source>
        <strain evidence="2">RU283</strain>
    </source>
</reference>
<proteinExistence type="predicted"/>
<protein>
    <submittedName>
        <fullName evidence="2">DUF4183 domain-containing protein</fullName>
    </submittedName>
</protein>
<dbReference type="Pfam" id="PF13799">
    <property type="entry name" value="DUF4183"/>
    <property type="match status" value="1"/>
</dbReference>
<feature type="domain" description="DUF4183" evidence="1">
    <location>
        <begin position="59"/>
        <end position="130"/>
    </location>
</feature>
<organism evidence="2 3">
    <name type="scientific">Peribacillus simplex</name>
    <dbReference type="NCBI Taxonomy" id="1478"/>
    <lineage>
        <taxon>Bacteria</taxon>
        <taxon>Bacillati</taxon>
        <taxon>Bacillota</taxon>
        <taxon>Bacilli</taxon>
        <taxon>Bacillales</taxon>
        <taxon>Bacillaceae</taxon>
        <taxon>Peribacillus</taxon>
    </lineage>
</organism>
<evidence type="ECO:0000259" key="1">
    <source>
        <dbReference type="Pfam" id="PF13799"/>
    </source>
</evidence>
<dbReference type="EMBL" id="JAUUTP010000045">
    <property type="protein sequence ID" value="MDP1421597.1"/>
    <property type="molecule type" value="Genomic_DNA"/>
</dbReference>